<sequence>MFPVPMFPVQSVPCEKCRVPLKFMDICVKPKVGTCTSDNVIKVNCGECFVATRNGDSRPFIPNKNNFFESVILFKSVMEIYP</sequence>
<proteinExistence type="predicted"/>
<protein>
    <submittedName>
        <fullName evidence="2">Uncharacterized protein</fullName>
    </submittedName>
</protein>
<evidence type="ECO:0000313" key="2">
    <source>
        <dbReference type="WBParaSite" id="PDA_v2.g17257.t1"/>
    </source>
</evidence>
<evidence type="ECO:0000313" key="1">
    <source>
        <dbReference type="Proteomes" id="UP000887578"/>
    </source>
</evidence>
<keyword evidence="1" id="KW-1185">Reference proteome</keyword>
<accession>A0A914PMS5</accession>
<organism evidence="1 2">
    <name type="scientific">Panagrolaimus davidi</name>
    <dbReference type="NCBI Taxonomy" id="227884"/>
    <lineage>
        <taxon>Eukaryota</taxon>
        <taxon>Metazoa</taxon>
        <taxon>Ecdysozoa</taxon>
        <taxon>Nematoda</taxon>
        <taxon>Chromadorea</taxon>
        <taxon>Rhabditida</taxon>
        <taxon>Tylenchina</taxon>
        <taxon>Panagrolaimomorpha</taxon>
        <taxon>Panagrolaimoidea</taxon>
        <taxon>Panagrolaimidae</taxon>
        <taxon>Panagrolaimus</taxon>
    </lineage>
</organism>
<reference evidence="2" key="1">
    <citation type="submission" date="2022-11" db="UniProtKB">
        <authorList>
            <consortium name="WormBaseParasite"/>
        </authorList>
    </citation>
    <scope>IDENTIFICATION</scope>
</reference>
<dbReference type="AlphaFoldDB" id="A0A914PMS5"/>
<dbReference type="WBParaSite" id="PDA_v2.g17257.t1">
    <property type="protein sequence ID" value="PDA_v2.g17257.t1"/>
    <property type="gene ID" value="PDA_v2.g17257"/>
</dbReference>
<dbReference type="Proteomes" id="UP000887578">
    <property type="component" value="Unplaced"/>
</dbReference>
<name>A0A914PMS5_9BILA</name>